<evidence type="ECO:0000259" key="2">
    <source>
        <dbReference type="Pfam" id="PF19910"/>
    </source>
</evidence>
<evidence type="ECO:0000256" key="1">
    <source>
        <dbReference type="SAM" id="SignalP"/>
    </source>
</evidence>
<evidence type="ECO:0000313" key="4">
    <source>
        <dbReference type="Proteomes" id="UP000236725"/>
    </source>
</evidence>
<evidence type="ECO:0000313" key="3">
    <source>
        <dbReference type="EMBL" id="SEF65392.1"/>
    </source>
</evidence>
<keyword evidence="1" id="KW-0732">Signal</keyword>
<reference evidence="3 4" key="1">
    <citation type="submission" date="2016-10" db="EMBL/GenBank/DDBJ databases">
        <authorList>
            <person name="Varghese N."/>
            <person name="Submissions S."/>
        </authorList>
    </citation>
    <scope>NUCLEOTIDE SEQUENCE [LARGE SCALE GENOMIC DNA]</scope>
    <source>
        <strain evidence="3 4">DSM 29073</strain>
    </source>
</reference>
<comment type="caution">
    <text evidence="3">The sequence shown here is derived from an EMBL/GenBank/DDBJ whole genome shotgun (WGS) entry which is preliminary data.</text>
</comment>
<protein>
    <recommendedName>
        <fullName evidence="2">DUF6383 domain-containing protein</fullName>
    </recommendedName>
</protein>
<dbReference type="EMBL" id="FNVS01000004">
    <property type="protein sequence ID" value="SEF65392.1"/>
    <property type="molecule type" value="Genomic_DNA"/>
</dbReference>
<proteinExistence type="predicted"/>
<accession>A0A8G2F0T9</accession>
<gene>
    <name evidence="3" type="ORF">SAMN05444001_10454</name>
</gene>
<organism evidence="3 4">
    <name type="scientific">Parabacteroides chinchillae</name>
    <dbReference type="NCBI Taxonomy" id="871327"/>
    <lineage>
        <taxon>Bacteria</taxon>
        <taxon>Pseudomonadati</taxon>
        <taxon>Bacteroidota</taxon>
        <taxon>Bacteroidia</taxon>
        <taxon>Bacteroidales</taxon>
        <taxon>Tannerellaceae</taxon>
        <taxon>Parabacteroides</taxon>
    </lineage>
</organism>
<feature type="chain" id="PRO_5034487357" description="DUF6383 domain-containing protein" evidence="1">
    <location>
        <begin position="22"/>
        <end position="887"/>
    </location>
</feature>
<feature type="domain" description="DUF6383" evidence="2">
    <location>
        <begin position="813"/>
        <end position="886"/>
    </location>
</feature>
<keyword evidence="4" id="KW-1185">Reference proteome</keyword>
<dbReference type="AlphaFoldDB" id="A0A8G2F0T9"/>
<feature type="signal peptide" evidence="1">
    <location>
        <begin position="1"/>
        <end position="21"/>
    </location>
</feature>
<dbReference type="RefSeq" id="WP_103982698.1">
    <property type="nucleotide sequence ID" value="NZ_FNVS01000004.1"/>
</dbReference>
<name>A0A8G2F0T9_9BACT</name>
<dbReference type="Proteomes" id="UP000236725">
    <property type="component" value="Unassembled WGS sequence"/>
</dbReference>
<dbReference type="InterPro" id="IPR045963">
    <property type="entry name" value="DUF6383"/>
</dbReference>
<dbReference type="Pfam" id="PF19910">
    <property type="entry name" value="DUF6383"/>
    <property type="match status" value="1"/>
</dbReference>
<sequence>MNKRFSTLLAAFAALTVVSTAQTKYVLLTDGAGSALSWSKDVPAVDSVKMKSITELETTKAMADSALWDMQIVRIETGNDTVCTFTNKATKQMLSFAKSATATAKIAAGVNEFVFKSGKALYAKVADNKILAYKMGAGAMANSVDDATPLTDSTAFNLKLTTVEELTGYAETFQFEFAGKESNIFTESELIPTLVPGTTKFKFQQKGKETSAAGTKPAQYITIDTASYSGTVKTPKFQLDTVVAANDARYMQMGNAGLQSFNVWMNLGNDSIFMLTDSLVTFDINGKYSIVEATAGSKYLLGYKTLANSNEVLTIDSVQVIAPFITIKKGDPVKLAGGTGVYSLMFKGTGGNAANDGKYLTYDGSSYVYNAPVATPYAAYTQMYVKDHEDGTYSIQSREATTVATSTGLNGETLGEAIAPVYKNKEVLYVVKDAAAGVYRLGTDTVLFTKLDVDMADKSTGYKFYTKEEMGYGSIAFRLISKAADDVYMSTVQDSIINGAKSTFEDALQLRLSSDGYNNLADTVLYGARTLGDTLMRVSYSMERPYKADSKFFATNTGVTKMAVDADSVQRYFFVADINGNGYQIVKSNINPVNTTTWLADSSIVMNASTLDVAYDKLVAAKQTVFAIEGGQAPTYAKVARGHYNISMGYDMLTNVEGAAKFMRVNDELKAALTADDFALYIDTAYVDRGSDNTNYGYYIYKGATVDNDTVIGNALTIGGAAQGLSVVGDSASFVATRVVKDSIWYAATKANEPIQVTSENNKSVMMFKVVGDAYVITPMNAPTQTLSVVNGTVIFSSHVAAQPITFETASTPTGNEGIDADNTISVVAGEGNVTVYGAAGKAVTVSNVLGQKTTIVATSDSEVIAAPQGVVIVAVEGEAAVKAVVK</sequence>